<gene>
    <name evidence="2" type="ORF">NSK_001112</name>
</gene>
<dbReference type="OrthoDB" id="191535at2759"/>
<dbReference type="Proteomes" id="UP000355283">
    <property type="component" value="Unassembled WGS sequence"/>
</dbReference>
<keyword evidence="3" id="KW-1185">Reference proteome</keyword>
<reference evidence="2 3" key="1">
    <citation type="submission" date="2019-01" db="EMBL/GenBank/DDBJ databases">
        <title>Nuclear Genome Assembly of the Microalgal Biofuel strain Nannochloropsis salina CCMP1776.</title>
        <authorList>
            <person name="Hovde B."/>
        </authorList>
    </citation>
    <scope>NUCLEOTIDE SEQUENCE [LARGE SCALE GENOMIC DNA]</scope>
    <source>
        <strain evidence="2 3">CCMP1776</strain>
    </source>
</reference>
<feature type="transmembrane region" description="Helical" evidence="1">
    <location>
        <begin position="21"/>
        <end position="38"/>
    </location>
</feature>
<evidence type="ECO:0000313" key="3">
    <source>
        <dbReference type="Proteomes" id="UP000355283"/>
    </source>
</evidence>
<comment type="caution">
    <text evidence="2">The sequence shown here is derived from an EMBL/GenBank/DDBJ whole genome shotgun (WGS) entry which is preliminary data.</text>
</comment>
<evidence type="ECO:0008006" key="4">
    <source>
        <dbReference type="Google" id="ProtNLM"/>
    </source>
</evidence>
<evidence type="ECO:0000256" key="1">
    <source>
        <dbReference type="SAM" id="Phobius"/>
    </source>
</evidence>
<organism evidence="2 3">
    <name type="scientific">Nannochloropsis salina CCMP1776</name>
    <dbReference type="NCBI Taxonomy" id="1027361"/>
    <lineage>
        <taxon>Eukaryota</taxon>
        <taxon>Sar</taxon>
        <taxon>Stramenopiles</taxon>
        <taxon>Ochrophyta</taxon>
        <taxon>Eustigmatophyceae</taxon>
        <taxon>Eustigmatales</taxon>
        <taxon>Monodopsidaceae</taxon>
        <taxon>Microchloropsis</taxon>
        <taxon>Microchloropsis salina</taxon>
    </lineage>
</organism>
<dbReference type="PANTHER" id="PTHR40861">
    <property type="entry name" value="DUF2183 DOMAIN-CONTAINING PROTEIN"/>
    <property type="match status" value="1"/>
</dbReference>
<keyword evidence="1" id="KW-0812">Transmembrane</keyword>
<keyword evidence="1" id="KW-0472">Membrane</keyword>
<name>A0A4D9D839_9STRA</name>
<sequence length="411" mass="44644">MLKQQKRGHMSGCLPGCVSRRIICLLVSSTVLGAAGYLCTSASFRQRHAPDFAGFQGPKRLFSSPNHKIVTSIGAATTYIEKMAGNGGDGRKTGRASGDVRSGRILQVITDIDDTVKSSGGLRLMGVALGGIDTQYKRGQYYPGAFQFALELSRFGVPEGREPARVAVLTARAREFKFALELKPSHKVCRTYAAAGANNGVEGWGVGTVLYGSVKEWVCQSRKGLRKFRNFEALRAQDRLDRTDYVFVGDTGELDLQAGESMIRKYPTRIKALFMHYVSMSRPSPPPPRDRALLDVPVIYFRTYVGAAVKAAELGLLGPSGVEAVVARTLEEIEGGGSAAGEGKGMRKRKATAEQVAEVMADIALAEAFMGRSKAGKEGRKQRRGGEALELVRELFRPPDTRLPARVSIRR</sequence>
<dbReference type="PANTHER" id="PTHR40861:SF1">
    <property type="entry name" value="PHOSPHATIDATE PHOSPHATASE APP1 CATALYTIC DOMAIN-CONTAINING PROTEIN"/>
    <property type="match status" value="1"/>
</dbReference>
<proteinExistence type="predicted"/>
<accession>A0A4D9D839</accession>
<dbReference type="EMBL" id="SDOX01000005">
    <property type="protein sequence ID" value="TFJ87762.1"/>
    <property type="molecule type" value="Genomic_DNA"/>
</dbReference>
<protein>
    <recommendedName>
        <fullName evidence="4">Phosphatidate phosphatase APP1 catalytic domain-containing protein</fullName>
    </recommendedName>
</protein>
<evidence type="ECO:0000313" key="2">
    <source>
        <dbReference type="EMBL" id="TFJ87762.1"/>
    </source>
</evidence>
<dbReference type="AlphaFoldDB" id="A0A4D9D839"/>
<keyword evidence="1" id="KW-1133">Transmembrane helix</keyword>